<proteinExistence type="predicted"/>
<organism evidence="2 3">
    <name type="scientific">Pleurodeles waltl</name>
    <name type="common">Iberian ribbed newt</name>
    <dbReference type="NCBI Taxonomy" id="8319"/>
    <lineage>
        <taxon>Eukaryota</taxon>
        <taxon>Metazoa</taxon>
        <taxon>Chordata</taxon>
        <taxon>Craniata</taxon>
        <taxon>Vertebrata</taxon>
        <taxon>Euteleostomi</taxon>
        <taxon>Amphibia</taxon>
        <taxon>Batrachia</taxon>
        <taxon>Caudata</taxon>
        <taxon>Salamandroidea</taxon>
        <taxon>Salamandridae</taxon>
        <taxon>Pleurodelinae</taxon>
        <taxon>Pleurodeles</taxon>
    </lineage>
</organism>
<evidence type="ECO:0000313" key="3">
    <source>
        <dbReference type="Proteomes" id="UP001066276"/>
    </source>
</evidence>
<dbReference type="EMBL" id="JANPWB010000013">
    <property type="protein sequence ID" value="KAJ1108879.1"/>
    <property type="molecule type" value="Genomic_DNA"/>
</dbReference>
<feature type="compositionally biased region" description="Basic and acidic residues" evidence="1">
    <location>
        <begin position="141"/>
        <end position="157"/>
    </location>
</feature>
<name>A0AAV7N0Q9_PLEWA</name>
<keyword evidence="3" id="KW-1185">Reference proteome</keyword>
<gene>
    <name evidence="2" type="ORF">NDU88_006249</name>
</gene>
<protein>
    <submittedName>
        <fullName evidence="2">Uncharacterized protein</fullName>
    </submittedName>
</protein>
<dbReference type="AlphaFoldDB" id="A0AAV7N0Q9"/>
<sequence>MGATSRGWEQTLPATTGTVSSTPTIPEVLQAIAASREALRTKIDTLSIDLGLLRDDHRRLSEREARRAWCCGSGGEAALPRPARREHGGRVAPFGFPVGSPGGSRAVGPGLRWALGAGLLAGAWPGGRRGFRFGRAPSEQQETRGARGSERAPPDMA</sequence>
<comment type="caution">
    <text evidence="2">The sequence shown here is derived from an EMBL/GenBank/DDBJ whole genome shotgun (WGS) entry which is preliminary data.</text>
</comment>
<evidence type="ECO:0000313" key="2">
    <source>
        <dbReference type="EMBL" id="KAJ1108879.1"/>
    </source>
</evidence>
<dbReference type="Proteomes" id="UP001066276">
    <property type="component" value="Chromosome 9"/>
</dbReference>
<feature type="region of interest" description="Disordered" evidence="1">
    <location>
        <begin position="130"/>
        <end position="157"/>
    </location>
</feature>
<accession>A0AAV7N0Q9</accession>
<evidence type="ECO:0000256" key="1">
    <source>
        <dbReference type="SAM" id="MobiDB-lite"/>
    </source>
</evidence>
<reference evidence="2" key="1">
    <citation type="journal article" date="2022" name="bioRxiv">
        <title>Sequencing and chromosome-scale assembly of the giantPleurodeles waltlgenome.</title>
        <authorList>
            <person name="Brown T."/>
            <person name="Elewa A."/>
            <person name="Iarovenko S."/>
            <person name="Subramanian E."/>
            <person name="Araus A.J."/>
            <person name="Petzold A."/>
            <person name="Susuki M."/>
            <person name="Suzuki K.-i.T."/>
            <person name="Hayashi T."/>
            <person name="Toyoda A."/>
            <person name="Oliveira C."/>
            <person name="Osipova E."/>
            <person name="Leigh N.D."/>
            <person name="Simon A."/>
            <person name="Yun M.H."/>
        </authorList>
    </citation>
    <scope>NUCLEOTIDE SEQUENCE</scope>
    <source>
        <strain evidence="2">20211129_DDA</strain>
        <tissue evidence="2">Liver</tissue>
    </source>
</reference>